<dbReference type="Proteomes" id="UP001497516">
    <property type="component" value="Chromosome 8"/>
</dbReference>
<dbReference type="AlphaFoldDB" id="A0AAV2GE38"/>
<keyword evidence="2" id="KW-1185">Reference proteome</keyword>
<accession>A0AAV2GE38</accession>
<evidence type="ECO:0000313" key="1">
    <source>
        <dbReference type="EMBL" id="CAL1408118.1"/>
    </source>
</evidence>
<organism evidence="1 2">
    <name type="scientific">Linum trigynum</name>
    <dbReference type="NCBI Taxonomy" id="586398"/>
    <lineage>
        <taxon>Eukaryota</taxon>
        <taxon>Viridiplantae</taxon>
        <taxon>Streptophyta</taxon>
        <taxon>Embryophyta</taxon>
        <taxon>Tracheophyta</taxon>
        <taxon>Spermatophyta</taxon>
        <taxon>Magnoliopsida</taxon>
        <taxon>eudicotyledons</taxon>
        <taxon>Gunneridae</taxon>
        <taxon>Pentapetalae</taxon>
        <taxon>rosids</taxon>
        <taxon>fabids</taxon>
        <taxon>Malpighiales</taxon>
        <taxon>Linaceae</taxon>
        <taxon>Linum</taxon>
    </lineage>
</organism>
<proteinExistence type="predicted"/>
<sequence>MCQGKEKTVILRVKEMNKRSFSSYGRQGNNEVNQNYEGLAHVVPLTAGEANPVDAPDAVAQEMEDNNNEVDIIEYASQNVLKAAALWK</sequence>
<name>A0AAV2GE38_9ROSI</name>
<reference evidence="1 2" key="1">
    <citation type="submission" date="2024-04" db="EMBL/GenBank/DDBJ databases">
        <authorList>
            <person name="Fracassetti M."/>
        </authorList>
    </citation>
    <scope>NUCLEOTIDE SEQUENCE [LARGE SCALE GENOMIC DNA]</scope>
</reference>
<dbReference type="EMBL" id="OZ034821">
    <property type="protein sequence ID" value="CAL1408118.1"/>
    <property type="molecule type" value="Genomic_DNA"/>
</dbReference>
<gene>
    <name evidence="1" type="ORF">LTRI10_LOCUS47740</name>
</gene>
<evidence type="ECO:0000313" key="2">
    <source>
        <dbReference type="Proteomes" id="UP001497516"/>
    </source>
</evidence>
<protein>
    <submittedName>
        <fullName evidence="1">Uncharacterized protein</fullName>
    </submittedName>
</protein>